<name>A0ABR2Y4L4_9PEZI</name>
<dbReference type="Proteomes" id="UP001465668">
    <property type="component" value="Unassembled WGS sequence"/>
</dbReference>
<dbReference type="InterPro" id="IPR013078">
    <property type="entry name" value="His_Pase_superF_clade-1"/>
</dbReference>
<evidence type="ECO:0000313" key="2">
    <source>
        <dbReference type="Proteomes" id="UP001465668"/>
    </source>
</evidence>
<comment type="caution">
    <text evidence="1">The sequence shown here is derived from an EMBL/GenBank/DDBJ whole genome shotgun (WGS) entry which is preliminary data.</text>
</comment>
<gene>
    <name evidence="1" type="ORF">SCAR479_02090</name>
</gene>
<dbReference type="EMBL" id="JARVKM010000005">
    <property type="protein sequence ID" value="KAK9780904.1"/>
    <property type="molecule type" value="Genomic_DNA"/>
</dbReference>
<dbReference type="InterPro" id="IPR029033">
    <property type="entry name" value="His_PPase_superfam"/>
</dbReference>
<dbReference type="Gene3D" id="3.40.50.1240">
    <property type="entry name" value="Phosphoglycerate mutase-like"/>
    <property type="match status" value="1"/>
</dbReference>
<dbReference type="SMART" id="SM00855">
    <property type="entry name" value="PGAM"/>
    <property type="match status" value="1"/>
</dbReference>
<dbReference type="CDD" id="cd07067">
    <property type="entry name" value="HP_PGM_like"/>
    <property type="match status" value="1"/>
</dbReference>
<evidence type="ECO:0000313" key="1">
    <source>
        <dbReference type="EMBL" id="KAK9780904.1"/>
    </source>
</evidence>
<dbReference type="SUPFAM" id="SSF53254">
    <property type="entry name" value="Phosphoglycerate mutase-like"/>
    <property type="match status" value="1"/>
</dbReference>
<dbReference type="PANTHER" id="PTHR48100:SF54">
    <property type="entry name" value="PHOSPHATASE SPAC5H10.03-RELATED"/>
    <property type="match status" value="1"/>
</dbReference>
<proteinExistence type="predicted"/>
<organism evidence="1 2">
    <name type="scientific">Seiridium cardinale</name>
    <dbReference type="NCBI Taxonomy" id="138064"/>
    <lineage>
        <taxon>Eukaryota</taxon>
        <taxon>Fungi</taxon>
        <taxon>Dikarya</taxon>
        <taxon>Ascomycota</taxon>
        <taxon>Pezizomycotina</taxon>
        <taxon>Sordariomycetes</taxon>
        <taxon>Xylariomycetidae</taxon>
        <taxon>Amphisphaeriales</taxon>
        <taxon>Sporocadaceae</taxon>
        <taxon>Seiridium</taxon>
    </lineage>
</organism>
<evidence type="ECO:0008006" key="3">
    <source>
        <dbReference type="Google" id="ProtNLM"/>
    </source>
</evidence>
<dbReference type="Pfam" id="PF00300">
    <property type="entry name" value="His_Phos_1"/>
    <property type="match status" value="1"/>
</dbReference>
<protein>
    <recommendedName>
        <fullName evidence="3">Phosphoglycerate mutase</fullName>
    </recommendedName>
</protein>
<dbReference type="PANTHER" id="PTHR48100">
    <property type="entry name" value="BROAD-SPECIFICITY PHOSPHATASE YOR283W-RELATED"/>
    <property type="match status" value="1"/>
</dbReference>
<accession>A0ABR2Y4L4</accession>
<sequence>MSPRIYFMRHAQGYHNLHQQYDIPDPELTPQGEQQCLDIHNHTEEFQRRLTHLVASPSFRCIRTAAMSFRDVAYQGSMIVLNPDIQEIQSAACNIPADLNRLDDMWGDFINAKLLEGVNYTDRSPNSPFHEDYQAVLNRAQKARVWLRELCRELHQTKGKDAEIVVVSHGSFLPFLTGNVLPWDNCQIREYKFIDPSGHDHEAALELVPE</sequence>
<keyword evidence="2" id="KW-1185">Reference proteome</keyword>
<reference evidence="1 2" key="1">
    <citation type="submission" date="2024-02" db="EMBL/GenBank/DDBJ databases">
        <title>First draft genome assembly of two strains of Seiridium cardinale.</title>
        <authorList>
            <person name="Emiliani G."/>
            <person name="Scali E."/>
        </authorList>
    </citation>
    <scope>NUCLEOTIDE SEQUENCE [LARGE SCALE GENOMIC DNA]</scope>
    <source>
        <strain evidence="1 2">BM-138-000479</strain>
    </source>
</reference>
<dbReference type="InterPro" id="IPR050275">
    <property type="entry name" value="PGM_Phosphatase"/>
</dbReference>